<accession>A0AA38ZS17</accession>
<proteinExistence type="predicted"/>
<comment type="caution">
    <text evidence="1">The sequence shown here is derived from an EMBL/GenBank/DDBJ whole genome shotgun (WGS) entry which is preliminary data.</text>
</comment>
<protein>
    <submittedName>
        <fullName evidence="1">Uncharacterized protein</fullName>
    </submittedName>
</protein>
<gene>
    <name evidence="1" type="ORF">PVL29_009959</name>
</gene>
<reference evidence="1 2" key="1">
    <citation type="journal article" date="2023" name="BMC Biotechnol.">
        <title>Vitis rotundifolia cv Carlos genome sequencing.</title>
        <authorList>
            <person name="Huff M."/>
            <person name="Hulse-Kemp A."/>
            <person name="Scheffler B."/>
            <person name="Youngblood R."/>
            <person name="Simpson S."/>
            <person name="Babiker E."/>
            <person name="Staton M."/>
        </authorList>
    </citation>
    <scope>NUCLEOTIDE SEQUENCE [LARGE SCALE GENOMIC DNA]</scope>
    <source>
        <tissue evidence="1">Leaf</tissue>
    </source>
</reference>
<sequence>MGQAIEASESYPRRPSPSRYRYPHSVYLAVSGENQRRNATSMVLQHRLFLKTSYRAKTVDLEMERWLCFTSLSCRESNEKWVLGDKRRNGKRVRKKRITGNGFWAIGSRVLG</sequence>
<dbReference type="EMBL" id="JARBHA010000008">
    <property type="protein sequence ID" value="KAJ9694236.1"/>
    <property type="molecule type" value="Genomic_DNA"/>
</dbReference>
<organism evidence="1 2">
    <name type="scientific">Vitis rotundifolia</name>
    <name type="common">Muscadine grape</name>
    <dbReference type="NCBI Taxonomy" id="103349"/>
    <lineage>
        <taxon>Eukaryota</taxon>
        <taxon>Viridiplantae</taxon>
        <taxon>Streptophyta</taxon>
        <taxon>Embryophyta</taxon>
        <taxon>Tracheophyta</taxon>
        <taxon>Spermatophyta</taxon>
        <taxon>Magnoliopsida</taxon>
        <taxon>eudicotyledons</taxon>
        <taxon>Gunneridae</taxon>
        <taxon>Pentapetalae</taxon>
        <taxon>rosids</taxon>
        <taxon>Vitales</taxon>
        <taxon>Vitaceae</taxon>
        <taxon>Viteae</taxon>
        <taxon>Vitis</taxon>
    </lineage>
</organism>
<dbReference type="AlphaFoldDB" id="A0AA38ZS17"/>
<name>A0AA38ZS17_VITRO</name>
<evidence type="ECO:0000313" key="2">
    <source>
        <dbReference type="Proteomes" id="UP001168098"/>
    </source>
</evidence>
<dbReference type="Proteomes" id="UP001168098">
    <property type="component" value="Unassembled WGS sequence"/>
</dbReference>
<keyword evidence="2" id="KW-1185">Reference proteome</keyword>
<evidence type="ECO:0000313" key="1">
    <source>
        <dbReference type="EMBL" id="KAJ9694236.1"/>
    </source>
</evidence>